<dbReference type="Proteomes" id="UP001626550">
    <property type="component" value="Unassembled WGS sequence"/>
</dbReference>
<proteinExistence type="predicted"/>
<evidence type="ECO:0000313" key="3">
    <source>
        <dbReference type="Proteomes" id="UP001626550"/>
    </source>
</evidence>
<feature type="coiled-coil region" evidence="1">
    <location>
        <begin position="83"/>
        <end position="113"/>
    </location>
</feature>
<sequence length="127" mass="14938">MYISCLLARFERICSNFKDIIRLLCKLSRRLAFYLVRKDLNKQLKETLSDLDECADEDTDFWLHEEGYDEVICIFVCLYAVAKEFLDSQIDRLHEQIAEAQTLRDNLEQSRIKLLECVPPWSASLVS</sequence>
<name>A0ABD2Q7P8_9PLAT</name>
<evidence type="ECO:0000313" key="2">
    <source>
        <dbReference type="EMBL" id="KAL3315192.1"/>
    </source>
</evidence>
<organism evidence="2 3">
    <name type="scientific">Cichlidogyrus casuarinus</name>
    <dbReference type="NCBI Taxonomy" id="1844966"/>
    <lineage>
        <taxon>Eukaryota</taxon>
        <taxon>Metazoa</taxon>
        <taxon>Spiralia</taxon>
        <taxon>Lophotrochozoa</taxon>
        <taxon>Platyhelminthes</taxon>
        <taxon>Monogenea</taxon>
        <taxon>Monopisthocotylea</taxon>
        <taxon>Dactylogyridea</taxon>
        <taxon>Ancyrocephalidae</taxon>
        <taxon>Cichlidogyrus</taxon>
    </lineage>
</organism>
<protein>
    <submittedName>
        <fullName evidence="2">Uncharacterized protein</fullName>
    </submittedName>
</protein>
<keyword evidence="1" id="KW-0175">Coiled coil</keyword>
<dbReference type="AlphaFoldDB" id="A0ABD2Q7P8"/>
<keyword evidence="3" id="KW-1185">Reference proteome</keyword>
<reference evidence="2 3" key="1">
    <citation type="submission" date="2024-11" db="EMBL/GenBank/DDBJ databases">
        <title>Adaptive evolution of stress response genes in parasites aligns with host niche diversity.</title>
        <authorList>
            <person name="Hahn C."/>
            <person name="Resl P."/>
        </authorList>
    </citation>
    <scope>NUCLEOTIDE SEQUENCE [LARGE SCALE GENOMIC DNA]</scope>
    <source>
        <strain evidence="2">EGGRZ-B1_66</strain>
        <tissue evidence="2">Body</tissue>
    </source>
</reference>
<gene>
    <name evidence="2" type="ORF">Ciccas_006179</name>
</gene>
<accession>A0ABD2Q7P8</accession>
<dbReference type="Gene3D" id="6.10.250.3120">
    <property type="match status" value="1"/>
</dbReference>
<dbReference type="EMBL" id="JBJKFK010000805">
    <property type="protein sequence ID" value="KAL3315192.1"/>
    <property type="molecule type" value="Genomic_DNA"/>
</dbReference>
<evidence type="ECO:0000256" key="1">
    <source>
        <dbReference type="SAM" id="Coils"/>
    </source>
</evidence>
<comment type="caution">
    <text evidence="2">The sequence shown here is derived from an EMBL/GenBank/DDBJ whole genome shotgun (WGS) entry which is preliminary data.</text>
</comment>